<protein>
    <submittedName>
        <fullName evidence="1">Uncharacterized protein</fullName>
    </submittedName>
</protein>
<gene>
    <name evidence="1" type="ORF">GB928_018745</name>
</gene>
<evidence type="ECO:0000313" key="2">
    <source>
        <dbReference type="Proteomes" id="UP001177080"/>
    </source>
</evidence>
<sequence>METCAGFWDFWAGLNLSSVQWLEWAKAAFDLLKGIAWPAAIFWLVFLFRKQIRERIPHVIEVGPTRALFQQPQAQPIKANASIDGSPDRLATVVELEKDVKARLERIAPEYREVELVRAVAESRLVANFEYIFASIFASQIDFLLELTKSPRGEGDSELYFTQSVLSKDSEFFSEIGFERWRAYLLSQELAVLHEEKIEITDKGKDFLWWVERAKQGFIRPG</sequence>
<accession>A0ABT8XIZ2</accession>
<evidence type="ECO:0000313" key="1">
    <source>
        <dbReference type="EMBL" id="MDO6123231.1"/>
    </source>
</evidence>
<dbReference type="EMBL" id="WHSC02000007">
    <property type="protein sequence ID" value="MDO6123231.1"/>
    <property type="molecule type" value="Genomic_DNA"/>
</dbReference>
<dbReference type="RefSeq" id="WP_244760853.1">
    <property type="nucleotide sequence ID" value="NZ_JALJCJ010000002.1"/>
</dbReference>
<reference evidence="1" key="1">
    <citation type="submission" date="2022-04" db="EMBL/GenBank/DDBJ databases">
        <title>Shinella lacus sp. nov., a novel member of the genus Shinella from water.</title>
        <authorList>
            <person name="Deng Y."/>
        </authorList>
    </citation>
    <scope>NUCLEOTIDE SEQUENCE</scope>
    <source>
        <strain evidence="1">JCM 31239</strain>
    </source>
</reference>
<dbReference type="Proteomes" id="UP001177080">
    <property type="component" value="Unassembled WGS sequence"/>
</dbReference>
<proteinExistence type="predicted"/>
<comment type="caution">
    <text evidence="1">The sequence shown here is derived from an EMBL/GenBank/DDBJ whole genome shotgun (WGS) entry which is preliminary data.</text>
</comment>
<name>A0ABT8XIZ2_9HYPH</name>
<keyword evidence="2" id="KW-1185">Reference proteome</keyword>
<organism evidence="1 2">
    <name type="scientific">Shinella curvata</name>
    <dbReference type="NCBI Taxonomy" id="1817964"/>
    <lineage>
        <taxon>Bacteria</taxon>
        <taxon>Pseudomonadati</taxon>
        <taxon>Pseudomonadota</taxon>
        <taxon>Alphaproteobacteria</taxon>
        <taxon>Hyphomicrobiales</taxon>
        <taxon>Rhizobiaceae</taxon>
        <taxon>Shinella</taxon>
    </lineage>
</organism>